<dbReference type="InterPro" id="IPR007621">
    <property type="entry name" value="TPM_dom"/>
</dbReference>
<evidence type="ECO:0000313" key="4">
    <source>
        <dbReference type="EMBL" id="OQP48115.1"/>
    </source>
</evidence>
<keyword evidence="5" id="KW-1185">Reference proteome</keyword>
<reference evidence="4 5" key="1">
    <citation type="submission" date="2016-04" db="EMBL/GenBank/DDBJ databases">
        <authorList>
            <person name="Chen L."/>
            <person name="Zhuang W."/>
            <person name="Wang G."/>
        </authorList>
    </citation>
    <scope>NUCLEOTIDE SEQUENCE [LARGE SCALE GENOMIC DNA]</scope>
    <source>
        <strain evidence="5">GR20</strain>
    </source>
</reference>
<accession>A0ABX3NV30</accession>
<keyword evidence="2" id="KW-0472">Membrane</keyword>
<evidence type="ECO:0000256" key="1">
    <source>
        <dbReference type="SAM" id="MobiDB-lite"/>
    </source>
</evidence>
<dbReference type="RefSeq" id="WP_014221289.1">
    <property type="nucleotide sequence ID" value="NZ_LWBO01000012.1"/>
</dbReference>
<feature type="domain" description="TPM" evidence="3">
    <location>
        <begin position="38"/>
        <end position="166"/>
    </location>
</feature>
<sequence>MRYLLTVSLLLYTLFSFSQNKELKSSFVKKLPVPHKAVNDFGRFLISSEKTTLEIELKSYLKQTSNAIVIVTLDSLTDPKTKQEYTVEEAASLYFNAWGIGDSMKNNGVLLLVSRTPRRVRIEIGKGLSAVLDNGFCQYIIDNDLVPNFKNGKFFNGFKEAIIGIENKLASSPAPQAAVEPAAESFTTIAPATNSSWLESMGMGMLQVGEFILGIIVIVALAMFGSMNRFSRGYYSGGGYRRDEYWSSNDDDDRWHNNNDNSSDSSSSFISSSSDASFSSSSSSSSSSDSYSGGSSSGGGASGSW</sequence>
<feature type="compositionally biased region" description="Low complexity" evidence="1">
    <location>
        <begin position="258"/>
        <end position="294"/>
    </location>
</feature>
<comment type="caution">
    <text evidence="4">The sequence shown here is derived from an EMBL/GenBank/DDBJ whole genome shotgun (WGS) entry which is preliminary data.</text>
</comment>
<name>A0ABX3NV30_9BACT</name>
<proteinExistence type="predicted"/>
<dbReference type="Pfam" id="PF04536">
    <property type="entry name" value="TPM_phosphatase"/>
    <property type="match status" value="1"/>
</dbReference>
<dbReference type="Proteomes" id="UP000192277">
    <property type="component" value="Unassembled WGS sequence"/>
</dbReference>
<organism evidence="4 5">
    <name type="scientific">Niastella koreensis</name>
    <dbReference type="NCBI Taxonomy" id="354356"/>
    <lineage>
        <taxon>Bacteria</taxon>
        <taxon>Pseudomonadati</taxon>
        <taxon>Bacteroidota</taxon>
        <taxon>Chitinophagia</taxon>
        <taxon>Chitinophagales</taxon>
        <taxon>Chitinophagaceae</taxon>
        <taxon>Niastella</taxon>
    </lineage>
</organism>
<feature type="region of interest" description="Disordered" evidence="1">
    <location>
        <begin position="256"/>
        <end position="305"/>
    </location>
</feature>
<evidence type="ECO:0000259" key="3">
    <source>
        <dbReference type="Pfam" id="PF04536"/>
    </source>
</evidence>
<feature type="compositionally biased region" description="Gly residues" evidence="1">
    <location>
        <begin position="295"/>
        <end position="305"/>
    </location>
</feature>
<evidence type="ECO:0000256" key="2">
    <source>
        <dbReference type="SAM" id="Phobius"/>
    </source>
</evidence>
<protein>
    <recommendedName>
        <fullName evidence="3">TPM domain-containing protein</fullName>
    </recommendedName>
</protein>
<evidence type="ECO:0000313" key="5">
    <source>
        <dbReference type="Proteomes" id="UP000192277"/>
    </source>
</evidence>
<dbReference type="PANTHER" id="PTHR30373">
    <property type="entry name" value="UPF0603 PROTEIN YGCG"/>
    <property type="match status" value="1"/>
</dbReference>
<dbReference type="EMBL" id="LWBO01000012">
    <property type="protein sequence ID" value="OQP48115.1"/>
    <property type="molecule type" value="Genomic_DNA"/>
</dbReference>
<gene>
    <name evidence="4" type="ORF">A4D02_05155</name>
</gene>
<keyword evidence="2" id="KW-0812">Transmembrane</keyword>
<feature type="transmembrane region" description="Helical" evidence="2">
    <location>
        <begin position="204"/>
        <end position="224"/>
    </location>
</feature>
<dbReference type="Gene3D" id="3.10.310.50">
    <property type="match status" value="1"/>
</dbReference>
<keyword evidence="2" id="KW-1133">Transmembrane helix</keyword>
<dbReference type="PANTHER" id="PTHR30373:SF2">
    <property type="entry name" value="UPF0603 PROTEIN YGCG"/>
    <property type="match status" value="1"/>
</dbReference>